<dbReference type="InterPro" id="IPR023408">
    <property type="entry name" value="MscS_beta-dom_sf"/>
</dbReference>
<feature type="transmembrane region" description="Helical" evidence="7">
    <location>
        <begin position="228"/>
        <end position="246"/>
    </location>
</feature>
<keyword evidence="5 7" id="KW-0472">Membrane</keyword>
<organism evidence="9 11">
    <name type="scientific">Plasmodiophora brassicae</name>
    <name type="common">Clubroot disease agent</name>
    <dbReference type="NCBI Taxonomy" id="37360"/>
    <lineage>
        <taxon>Eukaryota</taxon>
        <taxon>Sar</taxon>
        <taxon>Rhizaria</taxon>
        <taxon>Endomyxa</taxon>
        <taxon>Phytomyxea</taxon>
        <taxon>Plasmodiophorida</taxon>
        <taxon>Plasmodiophoridae</taxon>
        <taxon>Plasmodiophora</taxon>
    </lineage>
</organism>
<keyword evidence="10" id="KW-0496">Mitochondrion</keyword>
<evidence type="ECO:0000313" key="12">
    <source>
        <dbReference type="Proteomes" id="UP000290189"/>
    </source>
</evidence>
<evidence type="ECO:0000313" key="11">
    <source>
        <dbReference type="Proteomes" id="UP000039324"/>
    </source>
</evidence>
<evidence type="ECO:0000256" key="3">
    <source>
        <dbReference type="ARBA" id="ARBA00022692"/>
    </source>
</evidence>
<protein>
    <recommendedName>
        <fullName evidence="8">Mechanosensitive ion channel MscS domain-containing protein</fullName>
    </recommendedName>
</protein>
<dbReference type="PANTHER" id="PTHR31618">
    <property type="entry name" value="MECHANOSENSITIVE ION CHANNEL PROTEIN 5"/>
    <property type="match status" value="1"/>
</dbReference>
<evidence type="ECO:0000256" key="1">
    <source>
        <dbReference type="ARBA" id="ARBA00004141"/>
    </source>
</evidence>
<keyword evidence="11" id="KW-1185">Reference proteome</keyword>
<dbReference type="Proteomes" id="UP000039324">
    <property type="component" value="Unassembled WGS sequence"/>
</dbReference>
<dbReference type="Proteomes" id="UP000290189">
    <property type="component" value="Unassembled WGS sequence"/>
</dbReference>
<reference evidence="9 11" key="1">
    <citation type="submission" date="2015-02" db="EMBL/GenBank/DDBJ databases">
        <authorList>
            <person name="Chooi Y.-H."/>
        </authorList>
    </citation>
    <scope>NUCLEOTIDE SEQUENCE [LARGE SCALE GENOMIC DNA]</scope>
    <source>
        <strain evidence="9">E3</strain>
    </source>
</reference>
<evidence type="ECO:0000256" key="5">
    <source>
        <dbReference type="ARBA" id="ARBA00023136"/>
    </source>
</evidence>
<geneLocation type="mitochondrion" evidence="10"/>
<evidence type="ECO:0000256" key="6">
    <source>
        <dbReference type="SAM" id="MobiDB-lite"/>
    </source>
</evidence>
<dbReference type="GO" id="GO:0008381">
    <property type="term" value="F:mechanosensitive monoatomic ion channel activity"/>
    <property type="evidence" value="ECO:0007669"/>
    <property type="project" value="TreeGrafter"/>
</dbReference>
<dbReference type="EMBL" id="CDSF01000046">
    <property type="protein sequence ID" value="CEO96026.1"/>
    <property type="molecule type" value="Genomic_DNA"/>
</dbReference>
<name>A0A0G4ILA8_PLABS</name>
<feature type="region of interest" description="Disordered" evidence="6">
    <location>
        <begin position="647"/>
        <end position="680"/>
    </location>
</feature>
<reference evidence="10 12" key="2">
    <citation type="submission" date="2018-03" db="EMBL/GenBank/DDBJ databases">
        <authorList>
            <person name="Fogelqvist J."/>
        </authorList>
    </citation>
    <scope>NUCLEOTIDE SEQUENCE [LARGE SCALE GENOMIC DNA]</scope>
</reference>
<dbReference type="Pfam" id="PF00924">
    <property type="entry name" value="MS_channel_2nd"/>
    <property type="match status" value="1"/>
</dbReference>
<dbReference type="InterPro" id="IPR010920">
    <property type="entry name" value="LSM_dom_sf"/>
</dbReference>
<dbReference type="Gene3D" id="2.30.30.60">
    <property type="match status" value="1"/>
</dbReference>
<evidence type="ECO:0000313" key="9">
    <source>
        <dbReference type="EMBL" id="CEO96026.1"/>
    </source>
</evidence>
<dbReference type="EMBL" id="OVEO01000001">
    <property type="protein sequence ID" value="SPQ93428.1"/>
    <property type="molecule type" value="Genomic_DNA"/>
</dbReference>
<proteinExistence type="inferred from homology"/>
<dbReference type="SUPFAM" id="SSF50182">
    <property type="entry name" value="Sm-like ribonucleoproteins"/>
    <property type="match status" value="1"/>
</dbReference>
<feature type="domain" description="Mechanosensitive ion channel MscS" evidence="8">
    <location>
        <begin position="483"/>
        <end position="538"/>
    </location>
</feature>
<dbReference type="InterPro" id="IPR006685">
    <property type="entry name" value="MscS_channel_2nd"/>
</dbReference>
<gene>
    <name evidence="9" type="ORF">PBRA_004716</name>
    <name evidence="10" type="ORF">PLBR_LOCUS643</name>
</gene>
<evidence type="ECO:0000256" key="7">
    <source>
        <dbReference type="SAM" id="Phobius"/>
    </source>
</evidence>
<dbReference type="InterPro" id="IPR016688">
    <property type="entry name" value="MscS-like_plants/fungi"/>
</dbReference>
<keyword evidence="3 7" id="KW-0812">Transmembrane</keyword>
<evidence type="ECO:0000259" key="8">
    <source>
        <dbReference type="Pfam" id="PF00924"/>
    </source>
</evidence>
<feature type="transmembrane region" description="Helical" evidence="7">
    <location>
        <begin position="143"/>
        <end position="165"/>
    </location>
</feature>
<comment type="similarity">
    <text evidence="2">Belongs to the MscS (TC 1.A.23) family.</text>
</comment>
<accession>A0A0G4ILA8</accession>
<evidence type="ECO:0000256" key="2">
    <source>
        <dbReference type="ARBA" id="ARBA00008017"/>
    </source>
</evidence>
<feature type="transmembrane region" description="Helical" evidence="7">
    <location>
        <begin position="190"/>
        <end position="208"/>
    </location>
</feature>
<dbReference type="OrthoDB" id="2136825at2759"/>
<sequence length="680" mass="77830">MVDDTNQVPSDAEEQHVVAFQDTLSADTGPDLGHALQSTMRRSSGTPLASLWDVAEPDDDPYTPGRLTVIHRPSGSARARRSQTRLERARSYVGKGLRWLIRRWFILVIMFGSLSVVAIHFAWNPKWTRQKFPSDSNLQHWELCALPGLIMFSILACGIISKIILRVPTWIQMRPRWFVALTQETFRRPLRVILFLVLVDHIVCRYWLFAFYSESFPAWTHIERTIRASYWALIIWFVRVVGVRIAERMFAFKHFNKQIHDMAFLDFVLDHLCYTDEYLKNATFLQRYREFRHREFSEQLKSIRDWSCSLPLQQTDDGRWMFATNNDRVELSTEKEFEIAADAMFTCMVNDSSQDEISIAEWQRLFPEGSEAIADRAYGLLFSPGGVQRAPVPITRSDFVTAVGEFGRQRNDLTGRLFGLQNLFTLIDTVSIAVTTIVITFYIISFVFRVEVKDIVLGLSSIMLSVAFATGKAISRAVESITFVFASRPYQVNDIVEINGKRYRVHQIGVLETRFRDTANKIVRMSNQTLCDVNIINFGYANLKAVLRTEIEVAISTPVATIDRLRAALLRYVALNPDSWKPQVTVSWWGVNQSTSISLLIRVESRFYWVQDREFRRAKSALLSFLSQKMVKLGISFEMPIQPFREASGGKSGPAGMLSVGGARPRIPLSPNKLSSLSRQ</sequence>
<feature type="transmembrane region" description="Helical" evidence="7">
    <location>
        <begin position="423"/>
        <end position="449"/>
    </location>
</feature>
<comment type="subcellular location">
    <subcellularLocation>
        <location evidence="1">Membrane</location>
        <topology evidence="1">Multi-pass membrane protein</topology>
    </subcellularLocation>
</comment>
<dbReference type="AlphaFoldDB" id="A0A0G4ILA8"/>
<dbReference type="PANTHER" id="PTHR31618:SF1">
    <property type="entry name" value="EF-HAND DOMAIN-CONTAINING PROTEIN"/>
    <property type="match status" value="1"/>
</dbReference>
<dbReference type="GO" id="GO:0005886">
    <property type="term" value="C:plasma membrane"/>
    <property type="evidence" value="ECO:0007669"/>
    <property type="project" value="TreeGrafter"/>
</dbReference>
<dbReference type="GO" id="GO:0006820">
    <property type="term" value="P:monoatomic anion transport"/>
    <property type="evidence" value="ECO:0007669"/>
    <property type="project" value="TreeGrafter"/>
</dbReference>
<feature type="transmembrane region" description="Helical" evidence="7">
    <location>
        <begin position="104"/>
        <end position="123"/>
    </location>
</feature>
<evidence type="ECO:0000256" key="4">
    <source>
        <dbReference type="ARBA" id="ARBA00022989"/>
    </source>
</evidence>
<keyword evidence="4 7" id="KW-1133">Transmembrane helix</keyword>
<evidence type="ECO:0000313" key="10">
    <source>
        <dbReference type="EMBL" id="SPQ93428.1"/>
    </source>
</evidence>